<dbReference type="Pfam" id="PF06210">
    <property type="entry name" value="DUF1003"/>
    <property type="match status" value="1"/>
</dbReference>
<dbReference type="PATRIC" id="fig|1166018.3.peg.4410"/>
<keyword evidence="1" id="KW-0472">Membrane</keyword>
<evidence type="ECO:0000313" key="2">
    <source>
        <dbReference type="EMBL" id="CCH00655.1"/>
    </source>
</evidence>
<keyword evidence="1" id="KW-1133">Transmembrane helix</keyword>
<dbReference type="KEGG" id="fae:FAES_2646"/>
<dbReference type="PANTHER" id="PTHR41386:SF1">
    <property type="entry name" value="MEMBRANE PROTEIN"/>
    <property type="match status" value="1"/>
</dbReference>
<gene>
    <name evidence="2" type="ORF">FAES_2646</name>
</gene>
<dbReference type="PANTHER" id="PTHR41386">
    <property type="entry name" value="INTEGRAL MEMBRANE PROTEIN-RELATED"/>
    <property type="match status" value="1"/>
</dbReference>
<keyword evidence="1" id="KW-0812">Transmembrane</keyword>
<protein>
    <recommendedName>
        <fullName evidence="4">Cyclic nucleotide-binding protein</fullName>
    </recommendedName>
</protein>
<dbReference type="InterPro" id="IPR010406">
    <property type="entry name" value="DUF1003"/>
</dbReference>
<accession>I0K952</accession>
<sequence>MKKPIYVLCDVSGENVAIEAAVPGYQLHPRVLAAIRADFPTFRVDSFISLNRLLTYVNRAVDHAHVLPKPTHIPLPDPDANLTFGQRVADRIADFGGSWTFILLFLGVIIVWMAINVWYMGNRGFDPYPFILLNLLLSCLAALQAPVIMMSQNRQEERDRERARQDYEVNLKAESEIRLLQQKMDLLLQRKP</sequence>
<evidence type="ECO:0000313" key="3">
    <source>
        <dbReference type="Proteomes" id="UP000011058"/>
    </source>
</evidence>
<feature type="transmembrane region" description="Helical" evidence="1">
    <location>
        <begin position="131"/>
        <end position="150"/>
    </location>
</feature>
<reference evidence="2 3" key="1">
    <citation type="journal article" date="2012" name="J. Bacteriol.">
        <title>Genome Sequence of Fibrella aestuarina BUZ 2T, a Filamentous Marine Bacterium.</title>
        <authorList>
            <person name="Filippini M."/>
            <person name="Qi W."/>
            <person name="Blom J."/>
            <person name="Goesmann A."/>
            <person name="Smits T.H."/>
            <person name="Bagheri H.C."/>
        </authorList>
    </citation>
    <scope>NUCLEOTIDE SEQUENCE [LARGE SCALE GENOMIC DNA]</scope>
    <source>
        <strain evidence="3">BUZ 2T</strain>
    </source>
</reference>
<proteinExistence type="predicted"/>
<name>I0K952_9BACT</name>
<feature type="transmembrane region" description="Helical" evidence="1">
    <location>
        <begin position="99"/>
        <end position="119"/>
    </location>
</feature>
<dbReference type="RefSeq" id="WP_015331754.1">
    <property type="nucleotide sequence ID" value="NC_020054.1"/>
</dbReference>
<dbReference type="AlphaFoldDB" id="I0K952"/>
<evidence type="ECO:0008006" key="4">
    <source>
        <dbReference type="Google" id="ProtNLM"/>
    </source>
</evidence>
<dbReference type="EMBL" id="HE796683">
    <property type="protein sequence ID" value="CCH00655.1"/>
    <property type="molecule type" value="Genomic_DNA"/>
</dbReference>
<organism evidence="2 3">
    <name type="scientific">Fibrella aestuarina BUZ 2</name>
    <dbReference type="NCBI Taxonomy" id="1166018"/>
    <lineage>
        <taxon>Bacteria</taxon>
        <taxon>Pseudomonadati</taxon>
        <taxon>Bacteroidota</taxon>
        <taxon>Cytophagia</taxon>
        <taxon>Cytophagales</taxon>
        <taxon>Spirosomataceae</taxon>
        <taxon>Fibrella</taxon>
    </lineage>
</organism>
<dbReference type="eggNOG" id="COG4420">
    <property type="taxonomic scope" value="Bacteria"/>
</dbReference>
<evidence type="ECO:0000256" key="1">
    <source>
        <dbReference type="SAM" id="Phobius"/>
    </source>
</evidence>
<dbReference type="STRING" id="1166018.FAES_2646"/>
<keyword evidence="3" id="KW-1185">Reference proteome</keyword>
<dbReference type="Proteomes" id="UP000011058">
    <property type="component" value="Chromosome"/>
</dbReference>
<dbReference type="HOGENOM" id="CLU_077948_1_0_10"/>
<dbReference type="OrthoDB" id="9795736at2"/>